<dbReference type="Proteomes" id="UP000263642">
    <property type="component" value="Unassembled WGS sequence"/>
</dbReference>
<reference evidence="3 4" key="1">
    <citation type="journal article" date="2018" name="Nat. Biotechnol.">
        <title>A standardized bacterial taxonomy based on genome phylogeny substantially revises the tree of life.</title>
        <authorList>
            <person name="Parks D.H."/>
            <person name="Chuvochina M."/>
            <person name="Waite D.W."/>
            <person name="Rinke C."/>
            <person name="Skarshewski A."/>
            <person name="Chaumeil P.A."/>
            <person name="Hugenholtz P."/>
        </authorList>
    </citation>
    <scope>NUCLEOTIDE SEQUENCE [LARGE SCALE GENOMIC DNA]</scope>
    <source>
        <strain evidence="3">UBA9375</strain>
    </source>
</reference>
<keyword evidence="2" id="KW-0677">Repeat</keyword>
<dbReference type="EMBL" id="DQAY01000191">
    <property type="protein sequence ID" value="HCO27208.1"/>
    <property type="molecule type" value="Genomic_DNA"/>
</dbReference>
<sequence length="551" mass="60819">MMIRPGIYLLMILLGSVTGFDCVALNAEEPELLGDWRLQGDSQDRSALHLKTINQGVVLKPDQAAVFDGRKAFLEVPHTDPLALGTDEFSISLTVHTSAELDDVLGTLLSKYDRKARRGFQLSLKNHAGVTSSQSNDRHLQFGIDNGRIDAEWTDHGQLGNAVLIYSMAVHDGNLYAGTCVPGEAAAGRVYRFDQGQKWIDCGAPDLCNAVSSLAVYQGKLYAGTGKYRLKGSSLSESDNPHHGGNVYRYEGDGKWEHCGKLPEVEAINGMVVYRGKLYASSMYKPAAFYRYDGDQKWTSCGVPDGKRVESLAVYNGDLYASGYDEGAVYRFDGTNWSQAGKVGESTQTYGFTVYEGDLYVSEWPHAEVYRYAGKNLWNLAGRLGEEKESMPLAVYNGAMYSGSLPLAEVYRYNGGVDWTNTGRLDLTPDVRYRRVWSMAVFQGRLFAGTLPAGRVHSIEAGKSVTYDTALKPGWRQIVAVKEPKHLKLYVDGKLVATSGEFNSADYDLTNSEPLKIGFGAHDYFNGKMKDVKLYRRALSAEEIQKAFSAD</sequence>
<dbReference type="SUPFAM" id="SSF49899">
    <property type="entry name" value="Concanavalin A-like lectins/glucanases"/>
    <property type="match status" value="2"/>
</dbReference>
<comment type="caution">
    <text evidence="3">The sequence shown here is derived from an EMBL/GenBank/DDBJ whole genome shotgun (WGS) entry which is preliminary data.</text>
</comment>
<dbReference type="AlphaFoldDB" id="A0A3D3RGK1"/>
<dbReference type="InterPro" id="IPR015915">
    <property type="entry name" value="Kelch-typ_b-propeller"/>
</dbReference>
<organism evidence="3 4">
    <name type="scientific">Gimesia maris</name>
    <dbReference type="NCBI Taxonomy" id="122"/>
    <lineage>
        <taxon>Bacteria</taxon>
        <taxon>Pseudomonadati</taxon>
        <taxon>Planctomycetota</taxon>
        <taxon>Planctomycetia</taxon>
        <taxon>Planctomycetales</taxon>
        <taxon>Planctomycetaceae</taxon>
        <taxon>Gimesia</taxon>
    </lineage>
</organism>
<name>A0A3D3RGK1_9PLAN</name>
<evidence type="ECO:0000313" key="4">
    <source>
        <dbReference type="Proteomes" id="UP000263642"/>
    </source>
</evidence>
<dbReference type="SUPFAM" id="SSF63825">
    <property type="entry name" value="YWTD domain"/>
    <property type="match status" value="1"/>
</dbReference>
<proteinExistence type="predicted"/>
<dbReference type="Gene3D" id="2.60.120.200">
    <property type="match status" value="1"/>
</dbReference>
<dbReference type="InterPro" id="IPR013320">
    <property type="entry name" value="ConA-like_dom_sf"/>
</dbReference>
<evidence type="ECO:0008006" key="5">
    <source>
        <dbReference type="Google" id="ProtNLM"/>
    </source>
</evidence>
<dbReference type="PANTHER" id="PTHR24412">
    <property type="entry name" value="KELCH PROTEIN"/>
    <property type="match status" value="1"/>
</dbReference>
<dbReference type="PANTHER" id="PTHR24412:SF489">
    <property type="entry name" value="RING FINGER DOMAIN AND KELCH REPEAT-CONTAINING PROTEIN DDB_G0271372"/>
    <property type="match status" value="1"/>
</dbReference>
<dbReference type="Pfam" id="PF13385">
    <property type="entry name" value="Laminin_G_3"/>
    <property type="match status" value="1"/>
</dbReference>
<evidence type="ECO:0000256" key="1">
    <source>
        <dbReference type="ARBA" id="ARBA00022441"/>
    </source>
</evidence>
<evidence type="ECO:0000313" key="3">
    <source>
        <dbReference type="EMBL" id="HCO27208.1"/>
    </source>
</evidence>
<dbReference type="Gene3D" id="2.120.10.80">
    <property type="entry name" value="Kelch-type beta propeller"/>
    <property type="match status" value="1"/>
</dbReference>
<gene>
    <name evidence="3" type="ORF">DIT97_30955</name>
</gene>
<keyword evidence="1" id="KW-0880">Kelch repeat</keyword>
<evidence type="ECO:0000256" key="2">
    <source>
        <dbReference type="ARBA" id="ARBA00022737"/>
    </source>
</evidence>
<accession>A0A3D3RGK1</accession>
<protein>
    <recommendedName>
        <fullName evidence="5">LamG-like jellyroll fold domain-containing protein</fullName>
    </recommendedName>
</protein>